<dbReference type="OrthoDB" id="3874273at2"/>
<sequence length="125" mass="13123">MVTVIAGLLVHRALPASPVTDIAGDALYTVAVYAGLVSLFPTLAPRIVALLAGGWSVAVELFQATGIPVELARRFPPAALVLGTGFNARDLVVYVMAATAALAVDLRLTHRALRHRTVPGRSISR</sequence>
<reference evidence="1 2" key="1">
    <citation type="submission" date="2019-05" db="EMBL/GenBank/DDBJ databases">
        <title>Nakamurella sp. N5BH11, whole genome shotgun sequence.</title>
        <authorList>
            <person name="Tuo L."/>
        </authorList>
    </citation>
    <scope>NUCLEOTIDE SEQUENCE [LARGE SCALE GENOMIC DNA]</scope>
    <source>
        <strain evidence="1 2">N5BH11</strain>
    </source>
</reference>
<protein>
    <submittedName>
        <fullName evidence="1">DUF2809 domain-containing protein</fullName>
    </submittedName>
</protein>
<keyword evidence="2" id="KW-1185">Reference proteome</keyword>
<dbReference type="InterPro" id="IPR021257">
    <property type="entry name" value="DUF2809"/>
</dbReference>
<dbReference type="AlphaFoldDB" id="A0A4U6QC09"/>
<comment type="caution">
    <text evidence="1">The sequence shown here is derived from an EMBL/GenBank/DDBJ whole genome shotgun (WGS) entry which is preliminary data.</text>
</comment>
<evidence type="ECO:0000313" key="2">
    <source>
        <dbReference type="Proteomes" id="UP000306985"/>
    </source>
</evidence>
<evidence type="ECO:0000313" key="1">
    <source>
        <dbReference type="EMBL" id="TKV57426.1"/>
    </source>
</evidence>
<gene>
    <name evidence="1" type="ORF">FDO65_17330</name>
</gene>
<accession>A0A4U6QC09</accession>
<organism evidence="1 2">
    <name type="scientific">Nakamurella flava</name>
    <dbReference type="NCBI Taxonomy" id="2576308"/>
    <lineage>
        <taxon>Bacteria</taxon>
        <taxon>Bacillati</taxon>
        <taxon>Actinomycetota</taxon>
        <taxon>Actinomycetes</taxon>
        <taxon>Nakamurellales</taxon>
        <taxon>Nakamurellaceae</taxon>
        <taxon>Nakamurella</taxon>
    </lineage>
</organism>
<name>A0A4U6QC09_9ACTN</name>
<proteinExistence type="predicted"/>
<dbReference type="Pfam" id="PF10990">
    <property type="entry name" value="DUF2809"/>
    <property type="match status" value="1"/>
</dbReference>
<dbReference type="Proteomes" id="UP000306985">
    <property type="component" value="Unassembled WGS sequence"/>
</dbReference>
<dbReference type="EMBL" id="SZZH01000005">
    <property type="protein sequence ID" value="TKV57426.1"/>
    <property type="molecule type" value="Genomic_DNA"/>
</dbReference>